<comment type="caution">
    <text evidence="6">The sequence shown here is derived from an EMBL/GenBank/DDBJ whole genome shotgun (WGS) entry which is preliminary data.</text>
</comment>
<dbReference type="AlphaFoldDB" id="A0A150QTR9"/>
<evidence type="ECO:0000256" key="2">
    <source>
        <dbReference type="ARBA" id="ARBA00022963"/>
    </source>
</evidence>
<proteinExistence type="predicted"/>
<keyword evidence="2" id="KW-0442">Lipid degradation</keyword>
<organism evidence="6 7">
    <name type="scientific">Sorangium cellulosum</name>
    <name type="common">Polyangium cellulosum</name>
    <dbReference type="NCBI Taxonomy" id="56"/>
    <lineage>
        <taxon>Bacteria</taxon>
        <taxon>Pseudomonadati</taxon>
        <taxon>Myxococcota</taxon>
        <taxon>Polyangia</taxon>
        <taxon>Polyangiales</taxon>
        <taxon>Polyangiaceae</taxon>
        <taxon>Sorangium</taxon>
    </lineage>
</organism>
<gene>
    <name evidence="6" type="ORF">BE17_02140</name>
</gene>
<dbReference type="PANTHER" id="PTHR14226:SF57">
    <property type="entry name" value="BLR7027 PROTEIN"/>
    <property type="match status" value="1"/>
</dbReference>
<feature type="domain" description="PNPLA" evidence="5">
    <location>
        <begin position="19"/>
        <end position="69"/>
    </location>
</feature>
<dbReference type="Pfam" id="PF01734">
    <property type="entry name" value="Patatin"/>
    <property type="match status" value="1"/>
</dbReference>
<dbReference type="EMBL" id="JEMB01003525">
    <property type="protein sequence ID" value="KYF71374.1"/>
    <property type="molecule type" value="Genomic_DNA"/>
</dbReference>
<feature type="short sequence motif" description="GXSXG" evidence="4">
    <location>
        <begin position="57"/>
        <end position="61"/>
    </location>
</feature>
<evidence type="ECO:0000256" key="1">
    <source>
        <dbReference type="ARBA" id="ARBA00022801"/>
    </source>
</evidence>
<evidence type="ECO:0000259" key="5">
    <source>
        <dbReference type="PROSITE" id="PS51635"/>
    </source>
</evidence>
<dbReference type="SUPFAM" id="SSF52151">
    <property type="entry name" value="FabD/lysophospholipase-like"/>
    <property type="match status" value="1"/>
</dbReference>
<dbReference type="Gene3D" id="3.40.1090.10">
    <property type="entry name" value="Cytosolic phospholipase A2 catalytic domain"/>
    <property type="match status" value="1"/>
</dbReference>
<dbReference type="GO" id="GO:0016042">
    <property type="term" value="P:lipid catabolic process"/>
    <property type="evidence" value="ECO:0007669"/>
    <property type="project" value="UniProtKB-KW"/>
</dbReference>
<evidence type="ECO:0000256" key="3">
    <source>
        <dbReference type="ARBA" id="ARBA00023098"/>
    </source>
</evidence>
<sequence length="69" mass="7042">MANRSPASTRNGRAPKIALVLAGGAARGAYEVGVVQHILEEVSRDLGREVPLDILCGTSVGAINVCGLA</sequence>
<evidence type="ECO:0000313" key="7">
    <source>
        <dbReference type="Proteomes" id="UP000075635"/>
    </source>
</evidence>
<dbReference type="InterPro" id="IPR016035">
    <property type="entry name" value="Acyl_Trfase/lysoPLipase"/>
</dbReference>
<dbReference type="GO" id="GO:0016787">
    <property type="term" value="F:hydrolase activity"/>
    <property type="evidence" value="ECO:0007669"/>
    <property type="project" value="UniProtKB-KW"/>
</dbReference>
<reference evidence="6 7" key="1">
    <citation type="submission" date="2014-02" db="EMBL/GenBank/DDBJ databases">
        <title>The small core and large imbalanced accessory genome model reveals a collaborative survival strategy of Sorangium cellulosum strains in nature.</title>
        <authorList>
            <person name="Han K."/>
            <person name="Peng R."/>
            <person name="Blom J."/>
            <person name="Li Y.-Z."/>
        </authorList>
    </citation>
    <scope>NUCLEOTIDE SEQUENCE [LARGE SCALE GENOMIC DNA]</scope>
    <source>
        <strain evidence="6 7">So0011-07</strain>
    </source>
</reference>
<accession>A0A150QTR9</accession>
<dbReference type="PROSITE" id="PS51635">
    <property type="entry name" value="PNPLA"/>
    <property type="match status" value="1"/>
</dbReference>
<comment type="caution">
    <text evidence="4">Lacks conserved residue(s) required for the propagation of feature annotation.</text>
</comment>
<name>A0A150QTR9_SORCE</name>
<dbReference type="InterPro" id="IPR002641">
    <property type="entry name" value="PNPLA_dom"/>
</dbReference>
<keyword evidence="3" id="KW-0443">Lipid metabolism</keyword>
<evidence type="ECO:0000256" key="4">
    <source>
        <dbReference type="PROSITE-ProRule" id="PRU01161"/>
    </source>
</evidence>
<feature type="non-terminal residue" evidence="6">
    <location>
        <position position="69"/>
    </location>
</feature>
<dbReference type="Proteomes" id="UP000075635">
    <property type="component" value="Unassembled WGS sequence"/>
</dbReference>
<dbReference type="InterPro" id="IPR050301">
    <property type="entry name" value="NTE"/>
</dbReference>
<protein>
    <recommendedName>
        <fullName evidence="5">PNPLA domain-containing protein</fullName>
    </recommendedName>
</protein>
<evidence type="ECO:0000313" key="6">
    <source>
        <dbReference type="EMBL" id="KYF71374.1"/>
    </source>
</evidence>
<dbReference type="PANTHER" id="PTHR14226">
    <property type="entry name" value="NEUROPATHY TARGET ESTERASE/SWISS CHEESE D.MELANOGASTER"/>
    <property type="match status" value="1"/>
</dbReference>
<keyword evidence="1" id="KW-0378">Hydrolase</keyword>